<evidence type="ECO:0000256" key="1">
    <source>
        <dbReference type="SAM" id="MobiDB-lite"/>
    </source>
</evidence>
<evidence type="ECO:0000313" key="2">
    <source>
        <dbReference type="EMBL" id="RZR72703.1"/>
    </source>
</evidence>
<protein>
    <submittedName>
        <fullName evidence="2">Uncharacterized protein</fullName>
    </submittedName>
</protein>
<reference evidence="2" key="1">
    <citation type="journal article" date="2018" name="Data Brief">
        <title>Genome sequence data from 17 accessions of Ensete ventricosum, a staple food crop for millions in Ethiopia.</title>
        <authorList>
            <person name="Yemataw Z."/>
            <person name="Muzemil S."/>
            <person name="Ambachew D."/>
            <person name="Tripathi L."/>
            <person name="Tesfaye K."/>
            <person name="Chala A."/>
            <person name="Farbos A."/>
            <person name="O'Neill P."/>
            <person name="Moore K."/>
            <person name="Grant M."/>
            <person name="Studholme D.J."/>
        </authorList>
    </citation>
    <scope>NUCLEOTIDE SEQUENCE [LARGE SCALE GENOMIC DNA]</scope>
    <source>
        <tissue evidence="2">Leaf</tissue>
    </source>
</reference>
<dbReference type="AlphaFoldDB" id="A0A444DKK0"/>
<accession>A0A444DKK0</accession>
<feature type="region of interest" description="Disordered" evidence="1">
    <location>
        <begin position="19"/>
        <end position="48"/>
    </location>
</feature>
<gene>
    <name evidence="2" type="ORF">BHM03_00015960</name>
</gene>
<sequence length="106" mass="11784">MEYISHVAALRRRNQSIEGGCGSEGREAKRGWKEGERSGERTGGRCRPVPLAVAPPSLSLPAQFTRRLAEGSAYERANSLPQLLNDVVLKEEREHFEEVCGKFNTT</sequence>
<proteinExistence type="predicted"/>
<organism evidence="2">
    <name type="scientific">Ensete ventricosum</name>
    <name type="common">Abyssinian banana</name>
    <name type="synonym">Musa ensete</name>
    <dbReference type="NCBI Taxonomy" id="4639"/>
    <lineage>
        <taxon>Eukaryota</taxon>
        <taxon>Viridiplantae</taxon>
        <taxon>Streptophyta</taxon>
        <taxon>Embryophyta</taxon>
        <taxon>Tracheophyta</taxon>
        <taxon>Spermatophyta</taxon>
        <taxon>Magnoliopsida</taxon>
        <taxon>Liliopsida</taxon>
        <taxon>Zingiberales</taxon>
        <taxon>Musaceae</taxon>
        <taxon>Ensete</taxon>
    </lineage>
</organism>
<name>A0A444DKK0_ENSVE</name>
<feature type="compositionally biased region" description="Basic and acidic residues" evidence="1">
    <location>
        <begin position="24"/>
        <end position="43"/>
    </location>
</feature>
<dbReference type="EMBL" id="KV875740">
    <property type="protein sequence ID" value="RZR72703.1"/>
    <property type="molecule type" value="Genomic_DNA"/>
</dbReference>
<dbReference type="Proteomes" id="UP000290560">
    <property type="component" value="Unassembled WGS sequence"/>
</dbReference>